<dbReference type="GO" id="GO:0010181">
    <property type="term" value="F:FMN binding"/>
    <property type="evidence" value="ECO:0007669"/>
    <property type="project" value="InterPro"/>
</dbReference>
<proteinExistence type="predicted"/>
<comment type="caution">
    <text evidence="2">The sequence shown here is derived from an EMBL/GenBank/DDBJ whole genome shotgun (WGS) entry which is preliminary data.</text>
</comment>
<dbReference type="GO" id="GO:0016020">
    <property type="term" value="C:membrane"/>
    <property type="evidence" value="ECO:0007669"/>
    <property type="project" value="TreeGrafter"/>
</dbReference>
<dbReference type="PROSITE" id="PS50902">
    <property type="entry name" value="FLAVODOXIN_LIKE"/>
    <property type="match status" value="1"/>
</dbReference>
<dbReference type="InterPro" id="IPR001226">
    <property type="entry name" value="Flavodoxin_CS"/>
</dbReference>
<name>A0A1J5RUK0_9ZZZZ</name>
<dbReference type="InterPro" id="IPR029039">
    <property type="entry name" value="Flavoprotein-like_sf"/>
</dbReference>
<keyword evidence="2" id="KW-0560">Oxidoreductase</keyword>
<accession>A0A1J5RUK0</accession>
<evidence type="ECO:0000259" key="1">
    <source>
        <dbReference type="PROSITE" id="PS50902"/>
    </source>
</evidence>
<evidence type="ECO:0000313" key="2">
    <source>
        <dbReference type="EMBL" id="OIQ95671.1"/>
    </source>
</evidence>
<dbReference type="AlphaFoldDB" id="A0A1J5RUK0"/>
<dbReference type="InterPro" id="IPR005025">
    <property type="entry name" value="FMN_Rdtase-like_dom"/>
</dbReference>
<dbReference type="InterPro" id="IPR008254">
    <property type="entry name" value="Flavodoxin/NO_synth"/>
</dbReference>
<organism evidence="2">
    <name type="scientific">mine drainage metagenome</name>
    <dbReference type="NCBI Taxonomy" id="410659"/>
    <lineage>
        <taxon>unclassified sequences</taxon>
        <taxon>metagenomes</taxon>
        <taxon>ecological metagenomes</taxon>
    </lineage>
</organism>
<dbReference type="EC" id="1.6.5.2" evidence="2"/>
<sequence length="193" mass="20077">MKSVVIVYYSGSGHTALVAESVARGAQAVPNTKVELVRIAGEQIKEGRWKDESSLAKLAGADAIVFGTPTYMGGPAAQFKAFADATGEVWYKRGWSGKLAAGFTSSGSPSGDKLSTLQYLNLFANQHGMLWTSQPEVNSAYFGRSDGVNRLGSHTGVMAQNSGAPGQPAVLDSGDAATAEVLGRHVATIAAKL</sequence>
<feature type="domain" description="Flavodoxin-like" evidence="1">
    <location>
        <begin position="4"/>
        <end position="182"/>
    </location>
</feature>
<dbReference type="GO" id="GO:0003955">
    <property type="term" value="F:NAD(P)H dehydrogenase (quinone) activity"/>
    <property type="evidence" value="ECO:0007669"/>
    <property type="project" value="UniProtKB-EC"/>
</dbReference>
<dbReference type="PANTHER" id="PTHR30546">
    <property type="entry name" value="FLAVODOXIN-RELATED PROTEIN WRBA-RELATED"/>
    <property type="match status" value="1"/>
</dbReference>
<dbReference type="Gene3D" id="3.40.50.360">
    <property type="match status" value="1"/>
</dbReference>
<dbReference type="GO" id="GO:0009055">
    <property type="term" value="F:electron transfer activity"/>
    <property type="evidence" value="ECO:0007669"/>
    <property type="project" value="InterPro"/>
</dbReference>
<reference evidence="2" key="1">
    <citation type="submission" date="2016-10" db="EMBL/GenBank/DDBJ databases">
        <title>Sequence of Gallionella enrichment culture.</title>
        <authorList>
            <person name="Poehlein A."/>
            <person name="Muehling M."/>
            <person name="Daniel R."/>
        </authorList>
    </citation>
    <scope>NUCLEOTIDE SEQUENCE</scope>
</reference>
<dbReference type="SUPFAM" id="SSF52218">
    <property type="entry name" value="Flavoproteins"/>
    <property type="match status" value="1"/>
</dbReference>
<gene>
    <name evidence="2" type="primary">pnpB_6</name>
    <name evidence="2" type="ORF">GALL_223470</name>
</gene>
<dbReference type="EMBL" id="MLJW01000162">
    <property type="protein sequence ID" value="OIQ95671.1"/>
    <property type="molecule type" value="Genomic_DNA"/>
</dbReference>
<protein>
    <submittedName>
        <fullName evidence="2">p-benzoquinone reductase</fullName>
        <ecNumber evidence="2">1.6.5.2</ecNumber>
    </submittedName>
</protein>
<dbReference type="PANTHER" id="PTHR30546:SF23">
    <property type="entry name" value="FLAVOPROTEIN-LIKE PROTEIN YCP4-RELATED"/>
    <property type="match status" value="1"/>
</dbReference>
<dbReference type="PROSITE" id="PS00201">
    <property type="entry name" value="FLAVODOXIN"/>
    <property type="match status" value="1"/>
</dbReference>
<dbReference type="Pfam" id="PF03358">
    <property type="entry name" value="FMN_red"/>
    <property type="match status" value="1"/>
</dbReference>